<feature type="transmembrane region" description="Helical" evidence="7">
    <location>
        <begin position="142"/>
        <end position="163"/>
    </location>
</feature>
<evidence type="ECO:0000256" key="7">
    <source>
        <dbReference type="SAM" id="Phobius"/>
    </source>
</evidence>
<dbReference type="Gramene" id="OE9A020674T4">
    <property type="protein sequence ID" value="OE9A020674C4"/>
    <property type="gene ID" value="OE9A020674"/>
</dbReference>
<evidence type="ECO:0000313" key="10">
    <source>
        <dbReference type="Proteomes" id="UP000594638"/>
    </source>
</evidence>
<sequence length="450" mass="48976">MENWGNLVHLFVTVFLSNFAALVVNLAIADVTMEAVCPGKDECSLAIYLTGFQQAIAGLGSVVIMPLIGNMSDAYGRKALLTIPMTLSIIPLAILAWERTTNFFYAYYVLKTITAMVCEGGVLCISLGYLADSVTEGKRVSAFGVLAGVVSGASLCSTFAARLLSTAQIFQVAAAVSIAAAVYMRIFLKDLTPQTNVLEEPILKPETDRDQVGCESLREIDFFKQIPSPKDIIHLLKSSTTFSVAAFVAFFNSLAEAGVQAFLMYYLKARFQFRKNQFADIWLITYIGATVSNMIFMPILGPLIGEEILLSVGLFAGFLNMLLYSLAWSSWVPYVSAWLSVFLFLASPSIRCIVSKQVGPCEQGIAQGCLLGIASFANVISPLIYSPLSALFLSERAPFNFPGFSILCIGLAWFIGFILSIVIKIIPLMPKDREVNRGLNRNTCPAPTLA</sequence>
<dbReference type="PROSITE" id="PS50850">
    <property type="entry name" value="MFS"/>
    <property type="match status" value="1"/>
</dbReference>
<evidence type="ECO:0000256" key="5">
    <source>
        <dbReference type="ARBA" id="ARBA00023136"/>
    </source>
</evidence>
<evidence type="ECO:0000313" key="9">
    <source>
        <dbReference type="EMBL" id="CAA3006296.1"/>
    </source>
</evidence>
<dbReference type="PANTHER" id="PTHR23504">
    <property type="entry name" value="MAJOR FACILITATOR SUPERFAMILY DOMAIN-CONTAINING PROTEIN 10"/>
    <property type="match status" value="1"/>
</dbReference>
<dbReference type="SUPFAM" id="SSF103473">
    <property type="entry name" value="MFS general substrate transporter"/>
    <property type="match status" value="1"/>
</dbReference>
<proteinExistence type="inferred from homology"/>
<dbReference type="Proteomes" id="UP000594638">
    <property type="component" value="Unassembled WGS sequence"/>
</dbReference>
<dbReference type="Gene3D" id="1.20.1250.20">
    <property type="entry name" value="MFS general substrate transporter like domains"/>
    <property type="match status" value="1"/>
</dbReference>
<dbReference type="InterPro" id="IPR020846">
    <property type="entry name" value="MFS_dom"/>
</dbReference>
<feature type="transmembrane region" description="Helical" evidence="7">
    <location>
        <begin position="308"/>
        <end position="328"/>
    </location>
</feature>
<keyword evidence="4 7" id="KW-1133">Transmembrane helix</keyword>
<dbReference type="PANTHER" id="PTHR23504:SF95">
    <property type="entry name" value="MAJOR FACILITATOR SUPERFAMILY PROTEIN"/>
    <property type="match status" value="1"/>
</dbReference>
<keyword evidence="3 7" id="KW-0812">Transmembrane</keyword>
<dbReference type="OrthoDB" id="419616at2759"/>
<dbReference type="Pfam" id="PF07690">
    <property type="entry name" value="MFS_1"/>
    <property type="match status" value="1"/>
</dbReference>
<dbReference type="GO" id="GO:0022857">
    <property type="term" value="F:transmembrane transporter activity"/>
    <property type="evidence" value="ECO:0007669"/>
    <property type="project" value="InterPro"/>
</dbReference>
<feature type="transmembrane region" description="Helical" evidence="7">
    <location>
        <begin position="103"/>
        <end position="130"/>
    </location>
</feature>
<reference evidence="9 10" key="1">
    <citation type="submission" date="2019-12" db="EMBL/GenBank/DDBJ databases">
        <authorList>
            <person name="Alioto T."/>
            <person name="Alioto T."/>
            <person name="Gomez Garrido J."/>
        </authorList>
    </citation>
    <scope>NUCLEOTIDE SEQUENCE [LARGE SCALE GENOMIC DNA]</scope>
</reference>
<keyword evidence="5 7" id="KW-0472">Membrane</keyword>
<evidence type="ECO:0000256" key="2">
    <source>
        <dbReference type="ARBA" id="ARBA00022448"/>
    </source>
</evidence>
<dbReference type="InterPro" id="IPR036259">
    <property type="entry name" value="MFS_trans_sf"/>
</dbReference>
<evidence type="ECO:0000256" key="1">
    <source>
        <dbReference type="ARBA" id="ARBA00004141"/>
    </source>
</evidence>
<evidence type="ECO:0000259" key="8">
    <source>
        <dbReference type="PROSITE" id="PS50850"/>
    </source>
</evidence>
<dbReference type="EMBL" id="CACTIH010007259">
    <property type="protein sequence ID" value="CAA3006296.1"/>
    <property type="molecule type" value="Genomic_DNA"/>
</dbReference>
<dbReference type="GO" id="GO:0016020">
    <property type="term" value="C:membrane"/>
    <property type="evidence" value="ECO:0007669"/>
    <property type="project" value="UniProtKB-SubCell"/>
</dbReference>
<accession>A0A8S0TN96</accession>
<evidence type="ECO:0000256" key="4">
    <source>
        <dbReference type="ARBA" id="ARBA00022989"/>
    </source>
</evidence>
<feature type="transmembrane region" description="Helical" evidence="7">
    <location>
        <begin position="279"/>
        <end position="301"/>
    </location>
</feature>
<feature type="transmembrane region" description="Helical" evidence="7">
    <location>
        <begin position="334"/>
        <end position="353"/>
    </location>
</feature>
<protein>
    <submittedName>
        <fullName evidence="9">Hippocampus abundant transcript 1</fullName>
    </submittedName>
</protein>
<comment type="caution">
    <text evidence="9">The sequence shown here is derived from an EMBL/GenBank/DDBJ whole genome shotgun (WGS) entry which is preliminary data.</text>
</comment>
<keyword evidence="2" id="KW-0813">Transport</keyword>
<organism evidence="9 10">
    <name type="scientific">Olea europaea subsp. europaea</name>
    <dbReference type="NCBI Taxonomy" id="158383"/>
    <lineage>
        <taxon>Eukaryota</taxon>
        <taxon>Viridiplantae</taxon>
        <taxon>Streptophyta</taxon>
        <taxon>Embryophyta</taxon>
        <taxon>Tracheophyta</taxon>
        <taxon>Spermatophyta</taxon>
        <taxon>Magnoliopsida</taxon>
        <taxon>eudicotyledons</taxon>
        <taxon>Gunneridae</taxon>
        <taxon>Pentapetalae</taxon>
        <taxon>asterids</taxon>
        <taxon>lamiids</taxon>
        <taxon>Lamiales</taxon>
        <taxon>Oleaceae</taxon>
        <taxon>Oleeae</taxon>
        <taxon>Olea</taxon>
    </lineage>
</organism>
<comment type="subcellular location">
    <subcellularLocation>
        <location evidence="1">Membrane</location>
        <topology evidence="1">Multi-pass membrane protein</topology>
    </subcellularLocation>
</comment>
<keyword evidence="10" id="KW-1185">Reference proteome</keyword>
<feature type="transmembrane region" description="Helical" evidence="7">
    <location>
        <begin position="244"/>
        <end position="267"/>
    </location>
</feature>
<dbReference type="InterPro" id="IPR011701">
    <property type="entry name" value="MFS"/>
</dbReference>
<feature type="transmembrane region" description="Helical" evidence="7">
    <location>
        <begin position="169"/>
        <end position="188"/>
    </location>
</feature>
<feature type="transmembrane region" description="Helical" evidence="7">
    <location>
        <begin position="79"/>
        <end position="97"/>
    </location>
</feature>
<evidence type="ECO:0000256" key="6">
    <source>
        <dbReference type="ARBA" id="ARBA00044504"/>
    </source>
</evidence>
<gene>
    <name evidence="9" type="ORF">OLEA9_A020674</name>
</gene>
<name>A0A8S0TN96_OLEEU</name>
<feature type="transmembrane region" description="Helical" evidence="7">
    <location>
        <begin position="404"/>
        <end position="423"/>
    </location>
</feature>
<evidence type="ECO:0000256" key="3">
    <source>
        <dbReference type="ARBA" id="ARBA00022692"/>
    </source>
</evidence>
<feature type="transmembrane region" description="Helical" evidence="7">
    <location>
        <begin position="365"/>
        <end position="384"/>
    </location>
</feature>
<feature type="transmembrane region" description="Helical" evidence="7">
    <location>
        <begin position="45"/>
        <end position="67"/>
    </location>
</feature>
<comment type="similarity">
    <text evidence="6">Belongs to the major facilitator superfamily. Phosphate:H(+) symporter (TC 2.A.1.9) family.</text>
</comment>
<dbReference type="AlphaFoldDB" id="A0A8S0TN96"/>
<feature type="domain" description="Major facilitator superfamily (MFS) profile" evidence="8">
    <location>
        <begin position="6"/>
        <end position="433"/>
    </location>
</feature>